<comment type="caution">
    <text evidence="11">The sequence shown here is derived from an EMBL/GenBank/DDBJ whole genome shotgun (WGS) entry which is preliminary data.</text>
</comment>
<comment type="subcellular location">
    <subcellularLocation>
        <location evidence="1">Golgi apparatus membrane</location>
        <topology evidence="1">Single-pass type II membrane protein</topology>
    </subcellularLocation>
    <subcellularLocation>
        <location evidence="7">Golgi apparatus</location>
        <location evidence="7">Golgi stack membrane</location>
        <topology evidence="7">Single-pass type II membrane protein</topology>
    </subcellularLocation>
</comment>
<comment type="pathway">
    <text evidence="2">Protein modification; protein glycosylation.</text>
</comment>
<dbReference type="GO" id="GO:0000139">
    <property type="term" value="C:Golgi membrane"/>
    <property type="evidence" value="ECO:0007669"/>
    <property type="project" value="UniProtKB-SubCell"/>
</dbReference>
<evidence type="ECO:0000256" key="2">
    <source>
        <dbReference type="ARBA" id="ARBA00004922"/>
    </source>
</evidence>
<feature type="region of interest" description="Disordered" evidence="8">
    <location>
        <begin position="31"/>
        <end position="57"/>
    </location>
</feature>
<evidence type="ECO:0000256" key="6">
    <source>
        <dbReference type="ARBA" id="ARBA00023034"/>
    </source>
</evidence>
<name>A0AAQ4FC48_AMBAM</name>
<organism evidence="11 12">
    <name type="scientific">Amblyomma americanum</name>
    <name type="common">Lone star tick</name>
    <dbReference type="NCBI Taxonomy" id="6943"/>
    <lineage>
        <taxon>Eukaryota</taxon>
        <taxon>Metazoa</taxon>
        <taxon>Ecdysozoa</taxon>
        <taxon>Arthropoda</taxon>
        <taxon>Chelicerata</taxon>
        <taxon>Arachnida</taxon>
        <taxon>Acari</taxon>
        <taxon>Parasitiformes</taxon>
        <taxon>Ixodida</taxon>
        <taxon>Ixodoidea</taxon>
        <taxon>Ixodidae</taxon>
        <taxon>Amblyomminae</taxon>
        <taxon>Amblyomma</taxon>
    </lineage>
</organism>
<evidence type="ECO:0000259" key="10">
    <source>
        <dbReference type="Pfam" id="PF00852"/>
    </source>
</evidence>
<evidence type="ECO:0000256" key="5">
    <source>
        <dbReference type="ARBA" id="ARBA00022679"/>
    </source>
</evidence>
<gene>
    <name evidence="11" type="ORF">V5799_008907</name>
</gene>
<dbReference type="Gene3D" id="3.40.50.11660">
    <property type="entry name" value="Glycosyl transferase family 10, C-terminal domain"/>
    <property type="match status" value="1"/>
</dbReference>
<accession>A0AAQ4FC48</accession>
<dbReference type="EC" id="2.4.1.-" evidence="7"/>
<evidence type="ECO:0000256" key="7">
    <source>
        <dbReference type="RuleBase" id="RU003832"/>
    </source>
</evidence>
<dbReference type="Pfam" id="PF00852">
    <property type="entry name" value="Glyco_transf_10"/>
    <property type="match status" value="1"/>
</dbReference>
<keyword evidence="4 7" id="KW-0328">Glycosyltransferase</keyword>
<dbReference type="InterPro" id="IPR038577">
    <property type="entry name" value="GT10-like_C_sf"/>
</dbReference>
<evidence type="ECO:0000256" key="9">
    <source>
        <dbReference type="SAM" id="SignalP"/>
    </source>
</evidence>
<reference evidence="11 12" key="1">
    <citation type="journal article" date="2023" name="Arcadia Sci">
        <title>De novo assembly of a long-read Amblyomma americanum tick genome.</title>
        <authorList>
            <person name="Chou S."/>
            <person name="Poskanzer K.E."/>
            <person name="Rollins M."/>
            <person name="Thuy-Boun P.S."/>
        </authorList>
    </citation>
    <scope>NUCLEOTIDE SEQUENCE [LARGE SCALE GENOMIC DNA]</scope>
    <source>
        <strain evidence="11">F_SG_1</strain>
        <tissue evidence="11">Salivary glands</tissue>
    </source>
</reference>
<evidence type="ECO:0000256" key="8">
    <source>
        <dbReference type="SAM" id="MobiDB-lite"/>
    </source>
</evidence>
<keyword evidence="7" id="KW-0472">Membrane</keyword>
<keyword evidence="7" id="KW-0812">Transmembrane</keyword>
<dbReference type="PANTHER" id="PTHR48438:SF1">
    <property type="entry name" value="ALPHA-(1,3)-FUCOSYLTRANSFERASE C-RELATED"/>
    <property type="match status" value="1"/>
</dbReference>
<sequence>MFMVLVSCAVLLAFQVKLAAHRQAAVPPWMRQPVPSELRNNQARGGQQDGRESRTERAQRIMERQIFRHNVVPVVMGASREEYRAAAPHHSYIHVEDFRSPKELAEYLLLLSRNRTLYNEYFRWKGTGEFVNTYFWCRLCALLHAPPRPHQRRSEDVYRWWHTGTCRAGYEPPLPPAIALASRRRA</sequence>
<dbReference type="InterPro" id="IPR055270">
    <property type="entry name" value="Glyco_tran_10_C"/>
</dbReference>
<evidence type="ECO:0000313" key="12">
    <source>
        <dbReference type="Proteomes" id="UP001321473"/>
    </source>
</evidence>
<dbReference type="AlphaFoldDB" id="A0AAQ4FC48"/>
<keyword evidence="9" id="KW-0732">Signal</keyword>
<evidence type="ECO:0000313" key="11">
    <source>
        <dbReference type="EMBL" id="KAK8784729.1"/>
    </source>
</evidence>
<keyword evidence="5 7" id="KW-0808">Transferase</keyword>
<dbReference type="GO" id="GO:0032580">
    <property type="term" value="C:Golgi cisterna membrane"/>
    <property type="evidence" value="ECO:0007669"/>
    <property type="project" value="UniProtKB-SubCell"/>
</dbReference>
<feature type="signal peptide" evidence="9">
    <location>
        <begin position="1"/>
        <end position="19"/>
    </location>
</feature>
<keyword evidence="12" id="KW-1185">Reference proteome</keyword>
<dbReference type="PANTHER" id="PTHR48438">
    <property type="entry name" value="ALPHA-(1,3)-FUCOSYLTRANSFERASE C-RELATED"/>
    <property type="match status" value="1"/>
</dbReference>
<dbReference type="SUPFAM" id="SSF53756">
    <property type="entry name" value="UDP-Glycosyltransferase/glycogen phosphorylase"/>
    <property type="match status" value="1"/>
</dbReference>
<keyword evidence="6 7" id="KW-0333">Golgi apparatus</keyword>
<feature type="chain" id="PRO_5043039613" description="Fucosyltransferase" evidence="9">
    <location>
        <begin position="20"/>
        <end position="186"/>
    </location>
</feature>
<dbReference type="Proteomes" id="UP001321473">
    <property type="component" value="Unassembled WGS sequence"/>
</dbReference>
<dbReference type="EMBL" id="JARKHS020004320">
    <property type="protein sequence ID" value="KAK8784729.1"/>
    <property type="molecule type" value="Genomic_DNA"/>
</dbReference>
<dbReference type="InterPro" id="IPR001503">
    <property type="entry name" value="Glyco_trans_10"/>
</dbReference>
<proteinExistence type="inferred from homology"/>
<evidence type="ECO:0000256" key="4">
    <source>
        <dbReference type="ARBA" id="ARBA00022676"/>
    </source>
</evidence>
<feature type="domain" description="Fucosyltransferase C-terminal" evidence="10">
    <location>
        <begin position="66"/>
        <end position="160"/>
    </location>
</feature>
<evidence type="ECO:0000256" key="1">
    <source>
        <dbReference type="ARBA" id="ARBA00004323"/>
    </source>
</evidence>
<protein>
    <recommendedName>
        <fullName evidence="7">Fucosyltransferase</fullName>
        <ecNumber evidence="7">2.4.1.-</ecNumber>
    </recommendedName>
</protein>
<evidence type="ECO:0000256" key="3">
    <source>
        <dbReference type="ARBA" id="ARBA00008919"/>
    </source>
</evidence>
<dbReference type="GO" id="GO:0008417">
    <property type="term" value="F:fucosyltransferase activity"/>
    <property type="evidence" value="ECO:0007669"/>
    <property type="project" value="InterPro"/>
</dbReference>
<comment type="similarity">
    <text evidence="3 7">Belongs to the glycosyltransferase 10 family.</text>
</comment>